<feature type="region of interest" description="Disordered" evidence="1">
    <location>
        <begin position="1"/>
        <end position="56"/>
    </location>
</feature>
<name>A0AAD2GD46_9STRA</name>
<gene>
    <name evidence="2" type="ORF">CYCCA115_LOCUS24094</name>
</gene>
<keyword evidence="3" id="KW-1185">Reference proteome</keyword>
<feature type="region of interest" description="Disordered" evidence="1">
    <location>
        <begin position="205"/>
        <end position="241"/>
    </location>
</feature>
<feature type="compositionally biased region" description="Low complexity" evidence="1">
    <location>
        <begin position="210"/>
        <end position="229"/>
    </location>
</feature>
<proteinExistence type="predicted"/>
<organism evidence="2 3">
    <name type="scientific">Cylindrotheca closterium</name>
    <dbReference type="NCBI Taxonomy" id="2856"/>
    <lineage>
        <taxon>Eukaryota</taxon>
        <taxon>Sar</taxon>
        <taxon>Stramenopiles</taxon>
        <taxon>Ochrophyta</taxon>
        <taxon>Bacillariophyta</taxon>
        <taxon>Bacillariophyceae</taxon>
        <taxon>Bacillariophycidae</taxon>
        <taxon>Bacillariales</taxon>
        <taxon>Bacillariaceae</taxon>
        <taxon>Cylindrotheca</taxon>
    </lineage>
</organism>
<evidence type="ECO:0000313" key="2">
    <source>
        <dbReference type="EMBL" id="CAJ1970071.1"/>
    </source>
</evidence>
<dbReference type="AlphaFoldDB" id="A0AAD2GD46"/>
<feature type="compositionally biased region" description="Polar residues" evidence="1">
    <location>
        <begin position="230"/>
        <end position="240"/>
    </location>
</feature>
<protein>
    <submittedName>
        <fullName evidence="2">Uncharacterized protein</fullName>
    </submittedName>
</protein>
<reference evidence="2" key="1">
    <citation type="submission" date="2023-08" db="EMBL/GenBank/DDBJ databases">
        <authorList>
            <person name="Audoor S."/>
            <person name="Bilcke G."/>
        </authorList>
    </citation>
    <scope>NUCLEOTIDE SEQUENCE</scope>
</reference>
<evidence type="ECO:0000256" key="1">
    <source>
        <dbReference type="SAM" id="MobiDB-lite"/>
    </source>
</evidence>
<sequence>MSTHSFKTSSAHKRSMENIMEPTTETDESGSLHFQAPKTEETTTTTTPAREQRVSFNSRVRCRRSKAPVANAKNLWYSKEDLASLRSHDKRLQSIVAIGTTSLTGDDDTEEISFVGLYSEKERKQRIKRIKAARECVLGEQMQQQEEFYDAQDDLSQPFILDQESIADFMSTYSKRATKVAHMKGLQVSWHVENFSEEESTADLDDSHRSCSQHSFSQRSCSQRSRSTSGNRPVRNSSIRSAGKLIARLTAAAS</sequence>
<accession>A0AAD2GD46</accession>
<dbReference type="Proteomes" id="UP001295423">
    <property type="component" value="Unassembled WGS sequence"/>
</dbReference>
<dbReference type="EMBL" id="CAKOGP040002458">
    <property type="protein sequence ID" value="CAJ1970071.1"/>
    <property type="molecule type" value="Genomic_DNA"/>
</dbReference>
<evidence type="ECO:0000313" key="3">
    <source>
        <dbReference type="Proteomes" id="UP001295423"/>
    </source>
</evidence>
<comment type="caution">
    <text evidence="2">The sequence shown here is derived from an EMBL/GenBank/DDBJ whole genome shotgun (WGS) entry which is preliminary data.</text>
</comment>